<keyword evidence="4" id="KW-0804">Transcription</keyword>
<reference evidence="7 8" key="1">
    <citation type="submission" date="2024-09" db="EMBL/GenBank/DDBJ databases">
        <title>The Natural Products Discovery Center: Release of the First 8490 Sequenced Strains for Exploring Actinobacteria Biosynthetic Diversity.</title>
        <authorList>
            <person name="Kalkreuter E."/>
            <person name="Kautsar S.A."/>
            <person name="Yang D."/>
            <person name="Bader C.D."/>
            <person name="Teijaro C.N."/>
            <person name="Fluegel L."/>
            <person name="Davis C.M."/>
            <person name="Simpson J.R."/>
            <person name="Lauterbach L."/>
            <person name="Steele A.D."/>
            <person name="Gui C."/>
            <person name="Meng S."/>
            <person name="Li G."/>
            <person name="Viehrig K."/>
            <person name="Ye F."/>
            <person name="Su P."/>
            <person name="Kiefer A.F."/>
            <person name="Nichols A."/>
            <person name="Cepeda A.J."/>
            <person name="Yan W."/>
            <person name="Fan B."/>
            <person name="Jiang Y."/>
            <person name="Adhikari A."/>
            <person name="Zheng C.-J."/>
            <person name="Schuster L."/>
            <person name="Cowan T.M."/>
            <person name="Smanski M.J."/>
            <person name="Chevrette M.G."/>
            <person name="De Carvalho L.P.S."/>
            <person name="Shen B."/>
        </authorList>
    </citation>
    <scope>NUCLEOTIDE SEQUENCE [LARGE SCALE GENOMIC DNA]</scope>
    <source>
        <strain evidence="7 8">NPDC059500</strain>
    </source>
</reference>
<dbReference type="PRINTS" id="PR00039">
    <property type="entry name" value="HTHLYSR"/>
</dbReference>
<evidence type="ECO:0000259" key="6">
    <source>
        <dbReference type="PROSITE" id="PS50931"/>
    </source>
</evidence>
<dbReference type="EMBL" id="JBHYTS010000032">
    <property type="protein sequence ID" value="MFE1752944.1"/>
    <property type="molecule type" value="Genomic_DNA"/>
</dbReference>
<feature type="domain" description="HTH lysR-type" evidence="6">
    <location>
        <begin position="30"/>
        <end position="88"/>
    </location>
</feature>
<dbReference type="InterPro" id="IPR036388">
    <property type="entry name" value="WH-like_DNA-bd_sf"/>
</dbReference>
<dbReference type="Pfam" id="PF03466">
    <property type="entry name" value="LysR_substrate"/>
    <property type="match status" value="1"/>
</dbReference>
<keyword evidence="3" id="KW-0238">DNA-binding</keyword>
<dbReference type="RefSeq" id="WP_381841954.1">
    <property type="nucleotide sequence ID" value="NZ_JBHYTS010000032.1"/>
</dbReference>
<dbReference type="Pfam" id="PF00126">
    <property type="entry name" value="HTH_1"/>
    <property type="match status" value="1"/>
</dbReference>
<dbReference type="InterPro" id="IPR000847">
    <property type="entry name" value="LysR_HTH_N"/>
</dbReference>
<evidence type="ECO:0000256" key="2">
    <source>
        <dbReference type="ARBA" id="ARBA00023015"/>
    </source>
</evidence>
<evidence type="ECO:0000313" key="7">
    <source>
        <dbReference type="EMBL" id="MFE1752944.1"/>
    </source>
</evidence>
<organism evidence="7 8">
    <name type="scientific">Streptomyces anandii</name>
    <dbReference type="NCBI Taxonomy" id="285454"/>
    <lineage>
        <taxon>Bacteria</taxon>
        <taxon>Bacillati</taxon>
        <taxon>Actinomycetota</taxon>
        <taxon>Actinomycetes</taxon>
        <taxon>Kitasatosporales</taxon>
        <taxon>Streptomycetaceae</taxon>
        <taxon>Streptomyces</taxon>
    </lineage>
</organism>
<dbReference type="SUPFAM" id="SSF46785">
    <property type="entry name" value="Winged helix' DNA-binding domain"/>
    <property type="match status" value="1"/>
</dbReference>
<dbReference type="PROSITE" id="PS50931">
    <property type="entry name" value="HTH_LYSR"/>
    <property type="match status" value="1"/>
</dbReference>
<feature type="region of interest" description="Disordered" evidence="5">
    <location>
        <begin position="1"/>
        <end position="27"/>
    </location>
</feature>
<dbReference type="PANTHER" id="PTHR30346:SF17">
    <property type="entry name" value="LYSR FAMILY TRANSCRIPTIONAL REGULATOR"/>
    <property type="match status" value="1"/>
</dbReference>
<evidence type="ECO:0000256" key="3">
    <source>
        <dbReference type="ARBA" id="ARBA00023125"/>
    </source>
</evidence>
<dbReference type="Gene3D" id="1.10.10.10">
    <property type="entry name" value="Winged helix-like DNA-binding domain superfamily/Winged helix DNA-binding domain"/>
    <property type="match status" value="1"/>
</dbReference>
<dbReference type="PANTHER" id="PTHR30346">
    <property type="entry name" value="TRANSCRIPTIONAL DUAL REGULATOR HCAR-RELATED"/>
    <property type="match status" value="1"/>
</dbReference>
<evidence type="ECO:0000256" key="1">
    <source>
        <dbReference type="ARBA" id="ARBA00009437"/>
    </source>
</evidence>
<dbReference type="InterPro" id="IPR005119">
    <property type="entry name" value="LysR_subst-bd"/>
</dbReference>
<accession>A0ABW6H8K9</accession>
<dbReference type="Proteomes" id="UP001599756">
    <property type="component" value="Unassembled WGS sequence"/>
</dbReference>
<sequence length="335" mass="36259">MISCTRSLTRPDLTRFGRTDPTRPRTEDPVELRWLESFVTVAEELHFGRAADRLHLAPSALSAQIRALESHLGVRLIDRGRRTRPALTNAGLLFLEEARLTLAQAARAQAVGRRAGRGELGHAELAYVASAAFSGVLTDVLSRCTGEPDSGLTVQVRELETPAQLEALACGDIDVGFLRSRPRYPAGVTATTLLTEDVVLAVPDRSPLAALDAVPAAGLRHERFVAPHFDEEYGCREHIQEVAGRGGFSPRCAPPVRDFIAALTLVGGGLAVALVPESLRRARIPGVTCRPLADVRPTTRLVGAYRRDETSPAVHAVIRRLRRAAEETAERVTTG</sequence>
<gene>
    <name evidence="7" type="ORF">ACFW88_20770</name>
</gene>
<keyword evidence="8" id="KW-1185">Reference proteome</keyword>
<dbReference type="CDD" id="cd08414">
    <property type="entry name" value="PBP2_LTTR_aromatics_like"/>
    <property type="match status" value="1"/>
</dbReference>
<dbReference type="Gene3D" id="3.40.190.10">
    <property type="entry name" value="Periplasmic binding protein-like II"/>
    <property type="match status" value="2"/>
</dbReference>
<feature type="compositionally biased region" description="Basic and acidic residues" evidence="5">
    <location>
        <begin position="12"/>
        <end position="27"/>
    </location>
</feature>
<keyword evidence="2" id="KW-0805">Transcription regulation</keyword>
<evidence type="ECO:0000256" key="5">
    <source>
        <dbReference type="SAM" id="MobiDB-lite"/>
    </source>
</evidence>
<protein>
    <submittedName>
        <fullName evidence="7">LysR substrate-binding domain-containing protein</fullName>
    </submittedName>
</protein>
<evidence type="ECO:0000256" key="4">
    <source>
        <dbReference type="ARBA" id="ARBA00023163"/>
    </source>
</evidence>
<dbReference type="InterPro" id="IPR036390">
    <property type="entry name" value="WH_DNA-bd_sf"/>
</dbReference>
<name>A0ABW6H8K9_9ACTN</name>
<comment type="caution">
    <text evidence="7">The sequence shown here is derived from an EMBL/GenBank/DDBJ whole genome shotgun (WGS) entry which is preliminary data.</text>
</comment>
<proteinExistence type="inferred from homology"/>
<evidence type="ECO:0000313" key="8">
    <source>
        <dbReference type="Proteomes" id="UP001599756"/>
    </source>
</evidence>
<dbReference type="SUPFAM" id="SSF53850">
    <property type="entry name" value="Periplasmic binding protein-like II"/>
    <property type="match status" value="1"/>
</dbReference>
<comment type="similarity">
    <text evidence="1">Belongs to the LysR transcriptional regulatory family.</text>
</comment>